<dbReference type="EMBL" id="CP018099">
    <property type="protein sequence ID" value="APF19334.1"/>
    <property type="molecule type" value="Genomic_DNA"/>
</dbReference>
<dbReference type="GO" id="GO:0005524">
    <property type="term" value="F:ATP binding"/>
    <property type="evidence" value="ECO:0007669"/>
    <property type="project" value="InterPro"/>
</dbReference>
<dbReference type="GO" id="GO:0006094">
    <property type="term" value="P:gluconeogenesis"/>
    <property type="evidence" value="ECO:0007669"/>
    <property type="project" value="InterPro"/>
</dbReference>
<dbReference type="Proteomes" id="UP000004671">
    <property type="component" value="Chromosome"/>
</dbReference>
<reference evidence="4 5" key="1">
    <citation type="submission" date="2011-09" db="EMBL/GenBank/DDBJ databases">
        <title>The permanent draft genome of Caldithrix abyssi DSM 13497.</title>
        <authorList>
            <consortium name="US DOE Joint Genome Institute (JGI-PGF)"/>
            <person name="Lucas S."/>
            <person name="Han J."/>
            <person name="Lapidus A."/>
            <person name="Bruce D."/>
            <person name="Goodwin L."/>
            <person name="Pitluck S."/>
            <person name="Peters L."/>
            <person name="Kyrpides N."/>
            <person name="Mavromatis K."/>
            <person name="Ivanova N."/>
            <person name="Mikhailova N."/>
            <person name="Chertkov O."/>
            <person name="Detter J.C."/>
            <person name="Tapia R."/>
            <person name="Han C."/>
            <person name="Land M."/>
            <person name="Hauser L."/>
            <person name="Markowitz V."/>
            <person name="Cheng J.-F."/>
            <person name="Hugenholtz P."/>
            <person name="Woyke T."/>
            <person name="Wu D."/>
            <person name="Spring S."/>
            <person name="Brambilla E."/>
            <person name="Klenk H.-P."/>
            <person name="Eisen J.A."/>
        </authorList>
    </citation>
    <scope>NUCLEOTIDE SEQUENCE [LARGE SCALE GENOMIC DNA]</scope>
    <source>
        <strain evidence="4 5">DSM 13497</strain>
    </source>
</reference>
<evidence type="ECO:0000313" key="3">
    <source>
        <dbReference type="EMBL" id="APF19334.1"/>
    </source>
</evidence>
<keyword evidence="3" id="KW-0808">Transferase</keyword>
<dbReference type="Proteomes" id="UP000183868">
    <property type="component" value="Chromosome"/>
</dbReference>
<dbReference type="SUPFAM" id="SSF53795">
    <property type="entry name" value="PEP carboxykinase-like"/>
    <property type="match status" value="1"/>
</dbReference>
<feature type="compositionally biased region" description="Basic residues" evidence="2">
    <location>
        <begin position="602"/>
        <end position="613"/>
    </location>
</feature>
<evidence type="ECO:0000313" key="6">
    <source>
        <dbReference type="Proteomes" id="UP000183868"/>
    </source>
</evidence>
<dbReference type="InParanoid" id="H1XNK1"/>
<gene>
    <name evidence="3" type="ORF">Cabys_2585</name>
    <name evidence="4" type="ORF">Calab_3641</name>
</gene>
<keyword evidence="3" id="KW-0418">Kinase</keyword>
<keyword evidence="1" id="KW-0456">Lyase</keyword>
<dbReference type="HOGENOM" id="CLU_536211_0_0_0"/>
<dbReference type="Gene3D" id="3.90.228.20">
    <property type="match status" value="1"/>
</dbReference>
<evidence type="ECO:0000313" key="4">
    <source>
        <dbReference type="EMBL" id="EHO43239.1"/>
    </source>
</evidence>
<sequence>MYEALYNEPFYEQFYQELRQLLQGPNIKTVNMGYLEKEARKYANKSRFHSYVWMSKFSSRLAPKTVYLGSPRVRQPKLLDSHIKILENHEEELKKVLHLVKNLPFVHIRRQMGNNDYYNPICNLYVSVADPKNVRNAYMWASTMFDVGRRPGPEFIMLHIPEEHIMRAQVLALPEYNLNIALGTDYLGEDKKGFLRQAMWRADEQGMLGLHAGTKIVTVRDPQDNRLKKYGVFLFGMTATGKSTWSCHQLGLDHTRGEKTEVCQDDIVFLRDDGSALGSENNFYVKTDVRPDQQEAMYNALVHKSALIENVMMNYRGEIDFLDESLCGNGRAVIFRKRLMVEQNKKLVSISAPSVNLPSLDEMDGIIFAFITRRNTIMPFAQRLTPEQGVLAYLWGESTHSYASNPEKAGESVRIVGTDPFIIGSRGVKVNRFYDIVMKLVEKYPDKVRFVMYNTGGMGEIIETSEQNGKIVKKLVRKVERVPLNLMAAIQRGDLRVTNTYEVGILGTEGIVAVEGRPLHEYDVRRFYSEEQINNYLKELIEGRKKFTEEIAAEGLKPEIIRAAQRAFSIEQKLEAARVTVPEAIGQKHARSEPSTAGHGSMRPRRPGVWRWR</sequence>
<evidence type="ECO:0000256" key="1">
    <source>
        <dbReference type="ARBA" id="ARBA00022793"/>
    </source>
</evidence>
<dbReference type="PaxDb" id="880073-Calab_3641"/>
<dbReference type="eggNOG" id="COG1866">
    <property type="taxonomic scope" value="Bacteria"/>
</dbReference>
<keyword evidence="1" id="KW-0210">Decarboxylase</keyword>
<dbReference type="OrthoDB" id="9806325at2"/>
<name>H1XNK1_CALAY</name>
<dbReference type="AlphaFoldDB" id="H1XNK1"/>
<dbReference type="Pfam" id="PF01293">
    <property type="entry name" value="PEPCK_ATP"/>
    <property type="match status" value="1"/>
</dbReference>
<dbReference type="GO" id="GO:0004612">
    <property type="term" value="F:phosphoenolpyruvate carboxykinase (ATP) activity"/>
    <property type="evidence" value="ECO:0007669"/>
    <property type="project" value="InterPro"/>
</dbReference>
<dbReference type="EMBL" id="CM001402">
    <property type="protein sequence ID" value="EHO43239.1"/>
    <property type="molecule type" value="Genomic_DNA"/>
</dbReference>
<organism evidence="4 5">
    <name type="scientific">Caldithrix abyssi DSM 13497</name>
    <dbReference type="NCBI Taxonomy" id="880073"/>
    <lineage>
        <taxon>Bacteria</taxon>
        <taxon>Pseudomonadati</taxon>
        <taxon>Calditrichota</taxon>
        <taxon>Calditrichia</taxon>
        <taxon>Calditrichales</taxon>
        <taxon>Calditrichaceae</taxon>
        <taxon>Caldithrix</taxon>
    </lineage>
</organism>
<proteinExistence type="predicted"/>
<dbReference type="GO" id="GO:0016301">
    <property type="term" value="F:kinase activity"/>
    <property type="evidence" value="ECO:0007669"/>
    <property type="project" value="UniProtKB-KW"/>
</dbReference>
<evidence type="ECO:0000256" key="2">
    <source>
        <dbReference type="SAM" id="MobiDB-lite"/>
    </source>
</evidence>
<dbReference type="KEGG" id="caby:Cabys_2585"/>
<keyword evidence="3" id="KW-0670">Pyruvate</keyword>
<dbReference type="InterPro" id="IPR013035">
    <property type="entry name" value="PEP_carboxykinase_C"/>
</dbReference>
<dbReference type="Gene3D" id="2.170.8.10">
    <property type="entry name" value="Phosphoenolpyruvate Carboxykinase, domain 2"/>
    <property type="match status" value="1"/>
</dbReference>
<feature type="region of interest" description="Disordered" evidence="2">
    <location>
        <begin position="586"/>
        <end position="613"/>
    </location>
</feature>
<keyword evidence="5" id="KW-1185">Reference proteome</keyword>
<dbReference type="STRING" id="880073.Cabys_2585"/>
<accession>H1XNK1</accession>
<dbReference type="RefSeq" id="WP_006930794.1">
    <property type="nucleotide sequence ID" value="NZ_CM001402.1"/>
</dbReference>
<evidence type="ECO:0000313" key="5">
    <source>
        <dbReference type="Proteomes" id="UP000004671"/>
    </source>
</evidence>
<dbReference type="InterPro" id="IPR001272">
    <property type="entry name" value="PEP_carboxykinase_ATP"/>
</dbReference>
<reference evidence="3 6" key="2">
    <citation type="submission" date="2016-11" db="EMBL/GenBank/DDBJ databases">
        <title>Genomic analysis of Caldithrix abyssi and proposal of a novel bacterial phylum Caldithrichaeota.</title>
        <authorList>
            <person name="Kublanov I."/>
            <person name="Sigalova O."/>
            <person name="Gavrilov S."/>
            <person name="Lebedinsky A."/>
            <person name="Ivanova N."/>
            <person name="Daum C."/>
            <person name="Reddy T."/>
            <person name="Klenk H.P."/>
            <person name="Goker M."/>
            <person name="Reva O."/>
            <person name="Miroshnichenko M."/>
            <person name="Kyprides N."/>
            <person name="Woyke T."/>
            <person name="Gelfand M."/>
        </authorList>
    </citation>
    <scope>NUCLEOTIDE SEQUENCE [LARGE SCALE GENOMIC DNA]</scope>
    <source>
        <strain evidence="3 6">LF13</strain>
    </source>
</reference>
<protein>
    <submittedName>
        <fullName evidence="3">Phosphoenolpyruvate carboxykinase (ATP)</fullName>
    </submittedName>
</protein>